<dbReference type="PROSITE" id="PS00710">
    <property type="entry name" value="PGM_PMM"/>
    <property type="match status" value="1"/>
</dbReference>
<dbReference type="Proteomes" id="UP001596337">
    <property type="component" value="Unassembled WGS sequence"/>
</dbReference>
<keyword evidence="10" id="KW-1185">Reference proteome</keyword>
<keyword evidence="4 7" id="KW-0479">Metal-binding</keyword>
<evidence type="ECO:0000256" key="1">
    <source>
        <dbReference type="ARBA" id="ARBA00001946"/>
    </source>
</evidence>
<dbReference type="InterPro" id="IPR005845">
    <property type="entry name" value="A-D-PHexomutase_a/b/a-II"/>
</dbReference>
<evidence type="ECO:0000313" key="9">
    <source>
        <dbReference type="EMBL" id="MFC6871156.1"/>
    </source>
</evidence>
<evidence type="ECO:0000259" key="8">
    <source>
        <dbReference type="PROSITE" id="PS50206"/>
    </source>
</evidence>
<dbReference type="SUPFAM" id="SSF53738">
    <property type="entry name" value="Phosphoglucomutase, first 3 domains"/>
    <property type="match status" value="3"/>
</dbReference>
<sequence length="561" mass="58457">MSSAVPPDVRDAALRWIADDVDESDRDELQAVLAAALDGDAHAANDLVDRMAGQPRFGTAGLRGPVRAGPNGMNRAVVVRTTYGVARWLRDSGCAGGTVVIGRDARHGSDVFAVDAARVLAAAGFDVRMFTEALPTPVSAFAVRELGAVAGIQLTASHNPAPDNGYKLYDGSGAQIVPPADAEIEAAIADAPAALAVPREDTWREPSPDVLRAYLDRMASLPRGTARDLRIALTPLYGVGGQVAVDALHRAGFTDVVVVEGQFAPDPNFGGMAFPNPEEPGACDPLLTLAEDAGADLAIALDPDADRCAIGIRDGERFRMLRGDETGALLGEYVLATLDRTACQNPLVATTIVSSSILASIAAAHDADCAVTLTGFKWLARADGGAGATGGARSDDAAHARLVFAYEEALGLCVDPEAVRDKDGISAAVLAADLAATRRTAGSSLADALSELDRAHGVHLTDQVSIRVTDLDVIDAIMACLRADPPAELAGMPVTTEDLLPDADVLRLVGDGVRVVVRPSGTEPKLKTYLQVVRPADADDANDVLDRLRGDVRELLANGMP</sequence>
<keyword evidence="3" id="KW-0597">Phosphoprotein</keyword>
<comment type="cofactor">
    <cofactor evidence="1">
        <name>Mg(2+)</name>
        <dbReference type="ChEBI" id="CHEBI:18420"/>
    </cofactor>
</comment>
<dbReference type="PROSITE" id="PS50206">
    <property type="entry name" value="RHODANESE_3"/>
    <property type="match status" value="1"/>
</dbReference>
<gene>
    <name evidence="9" type="ORF">ACFQGD_28940</name>
</gene>
<evidence type="ECO:0000256" key="7">
    <source>
        <dbReference type="RuleBase" id="RU004326"/>
    </source>
</evidence>
<dbReference type="Gene3D" id="3.40.120.10">
    <property type="entry name" value="Alpha-D-Glucose-1,6-Bisphosphate, subunit A, domain 3"/>
    <property type="match status" value="3"/>
</dbReference>
<comment type="similarity">
    <text evidence="2 7">Belongs to the phosphohexose mutase family.</text>
</comment>
<dbReference type="InterPro" id="IPR005843">
    <property type="entry name" value="A-D-PHexomutase_C"/>
</dbReference>
<organism evidence="9 10">
    <name type="scientific">Haloechinothrix salitolerans</name>
    <dbReference type="NCBI Taxonomy" id="926830"/>
    <lineage>
        <taxon>Bacteria</taxon>
        <taxon>Bacillati</taxon>
        <taxon>Actinomycetota</taxon>
        <taxon>Actinomycetes</taxon>
        <taxon>Pseudonocardiales</taxon>
        <taxon>Pseudonocardiaceae</taxon>
        <taxon>Haloechinothrix</taxon>
    </lineage>
</organism>
<dbReference type="GO" id="GO:0016853">
    <property type="term" value="F:isomerase activity"/>
    <property type="evidence" value="ECO:0007669"/>
    <property type="project" value="UniProtKB-KW"/>
</dbReference>
<dbReference type="InterPro" id="IPR005841">
    <property type="entry name" value="Alpha-D-phosphohexomutase_SF"/>
</dbReference>
<proteinExistence type="inferred from homology"/>
<dbReference type="CDD" id="cd05799">
    <property type="entry name" value="PGM2"/>
    <property type="match status" value="1"/>
</dbReference>
<accession>A0ABW2C722</accession>
<dbReference type="PRINTS" id="PR00509">
    <property type="entry name" value="PGMPMM"/>
</dbReference>
<dbReference type="Pfam" id="PF02878">
    <property type="entry name" value="PGM_PMM_I"/>
    <property type="match status" value="1"/>
</dbReference>
<reference evidence="10" key="1">
    <citation type="journal article" date="2019" name="Int. J. Syst. Evol. Microbiol.">
        <title>The Global Catalogue of Microorganisms (GCM) 10K type strain sequencing project: providing services to taxonomists for standard genome sequencing and annotation.</title>
        <authorList>
            <consortium name="The Broad Institute Genomics Platform"/>
            <consortium name="The Broad Institute Genome Sequencing Center for Infectious Disease"/>
            <person name="Wu L."/>
            <person name="Ma J."/>
        </authorList>
    </citation>
    <scope>NUCLEOTIDE SEQUENCE [LARGE SCALE GENOMIC DNA]</scope>
    <source>
        <strain evidence="10">KCTC 32255</strain>
    </source>
</reference>
<dbReference type="EC" id="5.4.2.-" evidence="9"/>
<evidence type="ECO:0000313" key="10">
    <source>
        <dbReference type="Proteomes" id="UP001596337"/>
    </source>
</evidence>
<dbReference type="InterPro" id="IPR016066">
    <property type="entry name" value="A-D-PHexomutase_CS"/>
</dbReference>
<dbReference type="Pfam" id="PF02879">
    <property type="entry name" value="PGM_PMM_II"/>
    <property type="match status" value="1"/>
</dbReference>
<dbReference type="InterPro" id="IPR016055">
    <property type="entry name" value="A-D-PHexomutase_a/b/a-I/II/III"/>
</dbReference>
<dbReference type="InterPro" id="IPR036900">
    <property type="entry name" value="A-D-PHexomutase_C_sf"/>
</dbReference>
<dbReference type="RefSeq" id="WP_345406136.1">
    <property type="nucleotide sequence ID" value="NZ_BAABLA010000122.1"/>
</dbReference>
<keyword evidence="6 9" id="KW-0413">Isomerase</keyword>
<comment type="caution">
    <text evidence="9">The sequence shown here is derived from an EMBL/GenBank/DDBJ whole genome shotgun (WGS) entry which is preliminary data.</text>
</comment>
<dbReference type="PANTHER" id="PTHR45745:SF1">
    <property type="entry name" value="PHOSPHOGLUCOMUTASE 2B-RELATED"/>
    <property type="match status" value="1"/>
</dbReference>
<evidence type="ECO:0000256" key="4">
    <source>
        <dbReference type="ARBA" id="ARBA00022723"/>
    </source>
</evidence>
<evidence type="ECO:0000256" key="5">
    <source>
        <dbReference type="ARBA" id="ARBA00022842"/>
    </source>
</evidence>
<evidence type="ECO:0000256" key="6">
    <source>
        <dbReference type="ARBA" id="ARBA00023235"/>
    </source>
</evidence>
<dbReference type="InterPro" id="IPR005844">
    <property type="entry name" value="A-D-PHexomutase_a/b/a-I"/>
</dbReference>
<dbReference type="Pfam" id="PF00408">
    <property type="entry name" value="PGM_PMM_IV"/>
    <property type="match status" value="1"/>
</dbReference>
<dbReference type="InterPro" id="IPR005846">
    <property type="entry name" value="A-D-PHexomutase_a/b/a-III"/>
</dbReference>
<protein>
    <submittedName>
        <fullName evidence="9">Phospho-sugar mutase</fullName>
        <ecNumber evidence="9">5.4.2.-</ecNumber>
    </submittedName>
</protein>
<dbReference type="Gene3D" id="3.30.310.50">
    <property type="entry name" value="Alpha-D-phosphohexomutase, C-terminal domain"/>
    <property type="match status" value="1"/>
</dbReference>
<keyword evidence="5 7" id="KW-0460">Magnesium</keyword>
<name>A0ABW2C722_9PSEU</name>
<evidence type="ECO:0000256" key="3">
    <source>
        <dbReference type="ARBA" id="ARBA00022553"/>
    </source>
</evidence>
<evidence type="ECO:0000256" key="2">
    <source>
        <dbReference type="ARBA" id="ARBA00010231"/>
    </source>
</evidence>
<dbReference type="EMBL" id="JBHSXX010000001">
    <property type="protein sequence ID" value="MFC6871156.1"/>
    <property type="molecule type" value="Genomic_DNA"/>
</dbReference>
<dbReference type="SUPFAM" id="SSF55957">
    <property type="entry name" value="Phosphoglucomutase, C-terminal domain"/>
    <property type="match status" value="1"/>
</dbReference>
<dbReference type="InterPro" id="IPR001763">
    <property type="entry name" value="Rhodanese-like_dom"/>
</dbReference>
<dbReference type="Pfam" id="PF02880">
    <property type="entry name" value="PGM_PMM_III"/>
    <property type="match status" value="1"/>
</dbReference>
<feature type="domain" description="Rhodanese" evidence="8">
    <location>
        <begin position="206"/>
        <end position="270"/>
    </location>
</feature>
<dbReference type="PANTHER" id="PTHR45745">
    <property type="entry name" value="PHOSPHOMANNOMUTASE 45A"/>
    <property type="match status" value="1"/>
</dbReference>